<name>A0ABU3NV44_9FIRM</name>
<protein>
    <submittedName>
        <fullName evidence="2">Amidohydrolase</fullName>
    </submittedName>
</protein>
<dbReference type="Proteomes" id="UP001254848">
    <property type="component" value="Unassembled WGS sequence"/>
</dbReference>
<dbReference type="InterPro" id="IPR011650">
    <property type="entry name" value="Peptidase_M20_dimer"/>
</dbReference>
<keyword evidence="3" id="KW-1185">Reference proteome</keyword>
<feature type="domain" description="Peptidase M20 dimerisation" evidence="1">
    <location>
        <begin position="228"/>
        <end position="319"/>
    </location>
</feature>
<evidence type="ECO:0000313" key="3">
    <source>
        <dbReference type="Proteomes" id="UP001254848"/>
    </source>
</evidence>
<dbReference type="InterPro" id="IPR036264">
    <property type="entry name" value="Bact_exopeptidase_dim_dom"/>
</dbReference>
<dbReference type="EMBL" id="JAUOZS010000001">
    <property type="protein sequence ID" value="MDT8900699.1"/>
    <property type="molecule type" value="Genomic_DNA"/>
</dbReference>
<dbReference type="Pfam" id="PF01546">
    <property type="entry name" value="Peptidase_M20"/>
    <property type="match status" value="1"/>
</dbReference>
<dbReference type="PANTHER" id="PTHR30575:SF3">
    <property type="entry name" value="PEPTIDASE M20 DIMERISATION DOMAIN-CONTAINING PROTEIN"/>
    <property type="match status" value="1"/>
</dbReference>
<comment type="caution">
    <text evidence="2">The sequence shown here is derived from an EMBL/GenBank/DDBJ whole genome shotgun (WGS) entry which is preliminary data.</text>
</comment>
<sequence>MTDSIAANKAAAIEWRRALHRCPQPAWLELFATAFIAEKLAAWGYEIKMGRDIIPPDKQFMPPDADLLARAYAQAVAAGASEKYLAPAKQGHTGVIAILRGALPGPTVGFRFDIDANETPETADPAHRPVREGFASANPGCAHMCGHDAHAAIGLLLAKHFADNRATLRGTVKIIFQPNEENLGGAAAIIASGLIDDLDYLFSGHIGLAVKETGHICLNVHSFMALNRFEVTYTGRPIHAALRPDQGNNALLGSCAAITNLYAIARHGLGASRINVGYHTAGTTWNVIPDKAYFRFETRGVTNEINAYMVEKAHEIINGAAQMYGLGVEINPAAVASVAENTPAMITLAEKIAASLPSVKHIVPSVAFNASEDVTLLMQHIQDRGGQALVALFGTPVGGGHHNAAFDIDEEVIPNAAEFLAAMYQAVQGDR</sequence>
<dbReference type="RefSeq" id="WP_413779236.1">
    <property type="nucleotide sequence ID" value="NZ_JAUOZS010000001.1"/>
</dbReference>
<dbReference type="PANTHER" id="PTHR30575">
    <property type="entry name" value="PEPTIDASE M20"/>
    <property type="match status" value="1"/>
</dbReference>
<dbReference type="InterPro" id="IPR017439">
    <property type="entry name" value="Amidohydrolase"/>
</dbReference>
<dbReference type="Pfam" id="PF07687">
    <property type="entry name" value="M20_dimer"/>
    <property type="match status" value="1"/>
</dbReference>
<proteinExistence type="predicted"/>
<dbReference type="InterPro" id="IPR052030">
    <property type="entry name" value="Peptidase_M20/M20A_hydrolases"/>
</dbReference>
<dbReference type="Gene3D" id="3.40.630.10">
    <property type="entry name" value="Zn peptidases"/>
    <property type="match status" value="2"/>
</dbReference>
<dbReference type="SUPFAM" id="SSF53187">
    <property type="entry name" value="Zn-dependent exopeptidases"/>
    <property type="match status" value="1"/>
</dbReference>
<evidence type="ECO:0000313" key="2">
    <source>
        <dbReference type="EMBL" id="MDT8900699.1"/>
    </source>
</evidence>
<accession>A0ABU3NV44</accession>
<dbReference type="NCBIfam" id="TIGR01891">
    <property type="entry name" value="amidohydrolases"/>
    <property type="match status" value="1"/>
</dbReference>
<evidence type="ECO:0000259" key="1">
    <source>
        <dbReference type="Pfam" id="PF07687"/>
    </source>
</evidence>
<gene>
    <name evidence="2" type="ORF">Q4T40_05520</name>
</gene>
<organism evidence="2 3">
    <name type="scientific">Anaeroselena agilis</name>
    <dbReference type="NCBI Taxonomy" id="3063788"/>
    <lineage>
        <taxon>Bacteria</taxon>
        <taxon>Bacillati</taxon>
        <taxon>Bacillota</taxon>
        <taxon>Negativicutes</taxon>
        <taxon>Acetonemataceae</taxon>
        <taxon>Anaeroselena</taxon>
    </lineage>
</organism>
<dbReference type="PIRSF" id="PIRSF005962">
    <property type="entry name" value="Pept_M20D_amidohydro"/>
    <property type="match status" value="1"/>
</dbReference>
<dbReference type="InterPro" id="IPR002933">
    <property type="entry name" value="Peptidase_M20"/>
</dbReference>
<dbReference type="SUPFAM" id="SSF55031">
    <property type="entry name" value="Bacterial exopeptidase dimerisation domain"/>
    <property type="match status" value="1"/>
</dbReference>
<reference evidence="2 3" key="1">
    <citation type="submission" date="2023-07" db="EMBL/GenBank/DDBJ databases">
        <title>The novel representative of Negativicutes class, Anaeroselena agilis gen. nov. sp. nov.</title>
        <authorList>
            <person name="Prokofeva M.I."/>
            <person name="Elcheninov A.G."/>
            <person name="Klyukina A."/>
            <person name="Kublanov I.V."/>
            <person name="Frolov E.N."/>
            <person name="Podosokorskaya O.A."/>
        </authorList>
    </citation>
    <scope>NUCLEOTIDE SEQUENCE [LARGE SCALE GENOMIC DNA]</scope>
    <source>
        <strain evidence="2 3">4137-cl</strain>
    </source>
</reference>